<dbReference type="HOGENOM" id="CLU_1579723_0_0_1"/>
<name>K0KQK5_WICCF</name>
<dbReference type="EC" id="3.1.26.5" evidence="2"/>
<feature type="region of interest" description="Disordered" evidence="1">
    <location>
        <begin position="1"/>
        <end position="30"/>
    </location>
</feature>
<feature type="compositionally biased region" description="Low complexity" evidence="1">
    <location>
        <begin position="8"/>
        <end position="30"/>
    </location>
</feature>
<evidence type="ECO:0000313" key="2">
    <source>
        <dbReference type="EMBL" id="CCH43543.1"/>
    </source>
</evidence>
<dbReference type="FunCoup" id="K0KQK5">
    <property type="interactions" value="102"/>
</dbReference>
<organism evidence="2 3">
    <name type="scientific">Wickerhamomyces ciferrii (strain ATCC 14091 / BCRC 22168 / CBS 111 / JCM 3599 / NBRC 0793 / NRRL Y-1031 F-60-10)</name>
    <name type="common">Yeast</name>
    <name type="synonym">Pichia ciferrii</name>
    <dbReference type="NCBI Taxonomy" id="1206466"/>
    <lineage>
        <taxon>Eukaryota</taxon>
        <taxon>Fungi</taxon>
        <taxon>Dikarya</taxon>
        <taxon>Ascomycota</taxon>
        <taxon>Saccharomycotina</taxon>
        <taxon>Saccharomycetes</taxon>
        <taxon>Phaffomycetales</taxon>
        <taxon>Wickerhamomycetaceae</taxon>
        <taxon>Wickerhamomyces</taxon>
    </lineage>
</organism>
<dbReference type="EMBL" id="CAIF01000083">
    <property type="protein sequence ID" value="CCH43543.1"/>
    <property type="molecule type" value="Genomic_DNA"/>
</dbReference>
<accession>K0KQK5</accession>
<dbReference type="Proteomes" id="UP000009328">
    <property type="component" value="Unassembled WGS sequence"/>
</dbReference>
<evidence type="ECO:0000256" key="1">
    <source>
        <dbReference type="SAM" id="MobiDB-lite"/>
    </source>
</evidence>
<sequence length="169" mass="19651">MNSSQDSIQNQPPLKKQKQNPSSQQSISKEEQFQFSQVFNSSSTNSSTSEQEYKSIIIKKGDKIQKKISKLLKILIEEKNSIILMSSGENLQKLSSIIEILKLKLREFYNTNEGIDFKFEQFNKLDFYETSTKKNEILDKTLKVPVLYTMIRSINPNQDGFNDWTRQLV</sequence>
<gene>
    <name evidence="2" type="primary">POP6</name>
    <name evidence="2" type="ORF">BN7_3095</name>
</gene>
<evidence type="ECO:0000313" key="3">
    <source>
        <dbReference type="Proteomes" id="UP000009328"/>
    </source>
</evidence>
<dbReference type="GO" id="GO:0004526">
    <property type="term" value="F:ribonuclease P activity"/>
    <property type="evidence" value="ECO:0007669"/>
    <property type="project" value="UniProtKB-EC"/>
</dbReference>
<dbReference type="AlphaFoldDB" id="K0KQK5"/>
<comment type="caution">
    <text evidence="2">The sequence shown here is derived from an EMBL/GenBank/DDBJ whole genome shotgun (WGS) entry which is preliminary data.</text>
</comment>
<protein>
    <submittedName>
        <fullName evidence="2">Ribonucleases P/MRP protein subunit</fullName>
        <ecNumber evidence="2">3.1.26.5</ecNumber>
    </submittedName>
</protein>
<keyword evidence="3" id="KW-1185">Reference proteome</keyword>
<dbReference type="InParanoid" id="K0KQK5"/>
<keyword evidence="2" id="KW-0378">Hydrolase</keyword>
<reference evidence="2 3" key="1">
    <citation type="journal article" date="2012" name="Eukaryot. Cell">
        <title>Draft genome sequence of Wickerhamomyces ciferrii NRRL Y-1031 F-60-10.</title>
        <authorList>
            <person name="Schneider J."/>
            <person name="Andrea H."/>
            <person name="Blom J."/>
            <person name="Jaenicke S."/>
            <person name="Ruckert C."/>
            <person name="Schorsch C."/>
            <person name="Szczepanowski R."/>
            <person name="Farwick M."/>
            <person name="Goesmann A."/>
            <person name="Puhler A."/>
            <person name="Schaffer S."/>
            <person name="Tauch A."/>
            <person name="Kohler T."/>
            <person name="Brinkrolf K."/>
        </authorList>
    </citation>
    <scope>NUCLEOTIDE SEQUENCE [LARGE SCALE GENOMIC DNA]</scope>
    <source>
        <strain evidence="3">ATCC 14091 / BCRC 22168 / CBS 111 / JCM 3599 / NBRC 0793 / NRRL Y-1031 F-60-10</strain>
    </source>
</reference>
<proteinExistence type="predicted"/>